<feature type="domain" description="GHMP kinase C-terminal" evidence="11">
    <location>
        <begin position="198"/>
        <end position="275"/>
    </location>
</feature>
<dbReference type="RefSeq" id="WP_209658160.1">
    <property type="nucleotide sequence ID" value="NZ_JAGGLI010000001.1"/>
</dbReference>
<organism evidence="12 13">
    <name type="scientific">Acetoanaerobium pronyense</name>
    <dbReference type="NCBI Taxonomy" id="1482736"/>
    <lineage>
        <taxon>Bacteria</taxon>
        <taxon>Bacillati</taxon>
        <taxon>Bacillota</taxon>
        <taxon>Clostridia</taxon>
        <taxon>Peptostreptococcales</taxon>
        <taxon>Filifactoraceae</taxon>
        <taxon>Acetoanaerobium</taxon>
    </lineage>
</organism>
<evidence type="ECO:0000256" key="6">
    <source>
        <dbReference type="ARBA" id="ARBA00022777"/>
    </source>
</evidence>
<dbReference type="Pfam" id="PF08544">
    <property type="entry name" value="GHMP_kinases_C"/>
    <property type="match status" value="1"/>
</dbReference>
<evidence type="ECO:0000259" key="11">
    <source>
        <dbReference type="Pfam" id="PF08544"/>
    </source>
</evidence>
<evidence type="ECO:0000256" key="4">
    <source>
        <dbReference type="ARBA" id="ARBA00022679"/>
    </source>
</evidence>
<comment type="pathway">
    <text evidence="9">Isoprenoid biosynthesis; isopentenyl diphosphate biosynthesis via DXP pathway; isopentenyl diphosphate from 1-deoxy-D-xylulose 5-phosphate: step 3/6.</text>
</comment>
<keyword evidence="9" id="KW-0414">Isoprene biosynthesis</keyword>
<feature type="active site" evidence="9">
    <location>
        <position position="137"/>
    </location>
</feature>
<dbReference type="EC" id="2.7.1.148" evidence="2 9"/>
<evidence type="ECO:0000259" key="10">
    <source>
        <dbReference type="Pfam" id="PF00288"/>
    </source>
</evidence>
<proteinExistence type="inferred from homology"/>
<dbReference type="HAMAP" id="MF_00061">
    <property type="entry name" value="IspE"/>
    <property type="match status" value="1"/>
</dbReference>
<dbReference type="SUPFAM" id="SSF55060">
    <property type="entry name" value="GHMP Kinase, C-terminal domain"/>
    <property type="match status" value="1"/>
</dbReference>
<name>A0ABS4KES2_9FIRM</name>
<evidence type="ECO:0000313" key="13">
    <source>
        <dbReference type="Proteomes" id="UP001314903"/>
    </source>
</evidence>
<dbReference type="EMBL" id="JAGGLI010000001">
    <property type="protein sequence ID" value="MBP2026268.1"/>
    <property type="molecule type" value="Genomic_DNA"/>
</dbReference>
<evidence type="ECO:0000256" key="1">
    <source>
        <dbReference type="ARBA" id="ARBA00009684"/>
    </source>
</evidence>
<dbReference type="SUPFAM" id="SSF54211">
    <property type="entry name" value="Ribosomal protein S5 domain 2-like"/>
    <property type="match status" value="1"/>
</dbReference>
<dbReference type="Proteomes" id="UP001314903">
    <property type="component" value="Unassembled WGS sequence"/>
</dbReference>
<comment type="catalytic activity">
    <reaction evidence="9">
        <text>4-CDP-2-C-methyl-D-erythritol + ATP = 4-CDP-2-C-methyl-D-erythritol 2-phosphate + ADP + H(+)</text>
        <dbReference type="Rhea" id="RHEA:18437"/>
        <dbReference type="ChEBI" id="CHEBI:15378"/>
        <dbReference type="ChEBI" id="CHEBI:30616"/>
        <dbReference type="ChEBI" id="CHEBI:57823"/>
        <dbReference type="ChEBI" id="CHEBI:57919"/>
        <dbReference type="ChEBI" id="CHEBI:456216"/>
        <dbReference type="EC" id="2.7.1.148"/>
    </reaction>
</comment>
<dbReference type="NCBIfam" id="TIGR00154">
    <property type="entry name" value="ispE"/>
    <property type="match status" value="1"/>
</dbReference>
<keyword evidence="4 9" id="KW-0808">Transferase</keyword>
<dbReference type="PIRSF" id="PIRSF010376">
    <property type="entry name" value="IspE"/>
    <property type="match status" value="1"/>
</dbReference>
<feature type="active site" evidence="9">
    <location>
        <position position="11"/>
    </location>
</feature>
<evidence type="ECO:0000256" key="5">
    <source>
        <dbReference type="ARBA" id="ARBA00022741"/>
    </source>
</evidence>
<dbReference type="InterPro" id="IPR014721">
    <property type="entry name" value="Ribsml_uS5_D2-typ_fold_subgr"/>
</dbReference>
<reference evidence="12 13" key="1">
    <citation type="submission" date="2021-03" db="EMBL/GenBank/DDBJ databases">
        <title>Genomic Encyclopedia of Type Strains, Phase IV (KMG-IV): sequencing the most valuable type-strain genomes for metagenomic binning, comparative biology and taxonomic classification.</title>
        <authorList>
            <person name="Goeker M."/>
        </authorList>
    </citation>
    <scope>NUCLEOTIDE SEQUENCE [LARGE SCALE GENOMIC DNA]</scope>
    <source>
        <strain evidence="12 13">DSM 27512</strain>
    </source>
</reference>
<dbReference type="InterPro" id="IPR004424">
    <property type="entry name" value="IspE"/>
</dbReference>
<dbReference type="Pfam" id="PF00288">
    <property type="entry name" value="GHMP_kinases_N"/>
    <property type="match status" value="1"/>
</dbReference>
<dbReference type="PANTHER" id="PTHR43527:SF2">
    <property type="entry name" value="4-DIPHOSPHOCYTIDYL-2-C-METHYL-D-ERYTHRITOL KINASE, CHLOROPLASTIC"/>
    <property type="match status" value="1"/>
</dbReference>
<dbReference type="InterPro" id="IPR020568">
    <property type="entry name" value="Ribosomal_Su5_D2-typ_SF"/>
</dbReference>
<gene>
    <name evidence="9" type="primary">ispE</name>
    <name evidence="12" type="ORF">J2Z35_000057</name>
</gene>
<sequence>MEEIILKARGKINLSLDIIGKRKDGYHLVDMIMQSVDIYDTIKIKKRDDKEIKIFCSNPNIPSNESNLAYKAAILIMNHYGLNEGVNIHIDKKIPMAAGMAGGSSNAAAVLVGMNELFSLNVDLSVLKALGLKLGADVPFCIEGGSVRAQGIGEVLTPIPFMDIVVLICKPDDSVSTEMVYKKFNINEPYARPDNERLIEGLREKSLEKISSSMANSLESVTPKLIIDIDKIKNIMTNSKAVVSMMTGSGPTVFGLYRNIYDASGDFEKLSKEFKETYITKTSEGGVEIESRY</sequence>
<comment type="function">
    <text evidence="9">Catalyzes the phosphorylation of the position 2 hydroxy group of 4-diphosphocytidyl-2C-methyl-D-erythritol.</text>
</comment>
<comment type="caution">
    <text evidence="12">The sequence shown here is derived from an EMBL/GenBank/DDBJ whole genome shotgun (WGS) entry which is preliminary data.</text>
</comment>
<feature type="domain" description="GHMP kinase N-terminal" evidence="10">
    <location>
        <begin position="67"/>
        <end position="145"/>
    </location>
</feature>
<keyword evidence="6 9" id="KW-0418">Kinase</keyword>
<evidence type="ECO:0000256" key="7">
    <source>
        <dbReference type="ARBA" id="ARBA00022840"/>
    </source>
</evidence>
<comment type="similarity">
    <text evidence="1 9">Belongs to the GHMP kinase family. IspE subfamily.</text>
</comment>
<accession>A0ABS4KES2</accession>
<evidence type="ECO:0000256" key="9">
    <source>
        <dbReference type="HAMAP-Rule" id="MF_00061"/>
    </source>
</evidence>
<dbReference type="Gene3D" id="3.30.230.10">
    <property type="match status" value="1"/>
</dbReference>
<evidence type="ECO:0000313" key="12">
    <source>
        <dbReference type="EMBL" id="MBP2026268.1"/>
    </source>
</evidence>
<evidence type="ECO:0000256" key="3">
    <source>
        <dbReference type="ARBA" id="ARBA00017473"/>
    </source>
</evidence>
<keyword evidence="13" id="KW-1185">Reference proteome</keyword>
<protein>
    <recommendedName>
        <fullName evidence="3 9">4-diphosphocytidyl-2-C-methyl-D-erythritol kinase</fullName>
        <shortName evidence="9">CMK</shortName>
        <ecNumber evidence="2 9">2.7.1.148</ecNumber>
    </recommendedName>
    <alternativeName>
        <fullName evidence="8 9">4-(cytidine-5'-diphospho)-2-C-methyl-D-erythritol kinase</fullName>
    </alternativeName>
</protein>
<keyword evidence="7 9" id="KW-0067">ATP-binding</keyword>
<evidence type="ECO:0000256" key="2">
    <source>
        <dbReference type="ARBA" id="ARBA00012052"/>
    </source>
</evidence>
<dbReference type="InterPro" id="IPR006204">
    <property type="entry name" value="GHMP_kinase_N_dom"/>
</dbReference>
<dbReference type="Gene3D" id="3.30.70.890">
    <property type="entry name" value="GHMP kinase, C-terminal domain"/>
    <property type="match status" value="1"/>
</dbReference>
<keyword evidence="5 9" id="KW-0547">Nucleotide-binding</keyword>
<dbReference type="GO" id="GO:0050515">
    <property type="term" value="F:4-(cytidine 5'-diphospho)-2-C-methyl-D-erythritol kinase activity"/>
    <property type="evidence" value="ECO:0007669"/>
    <property type="project" value="UniProtKB-EC"/>
</dbReference>
<dbReference type="InterPro" id="IPR013750">
    <property type="entry name" value="GHMP_kinase_C_dom"/>
</dbReference>
<feature type="binding site" evidence="9">
    <location>
        <begin position="95"/>
        <end position="105"/>
    </location>
    <ligand>
        <name>ATP</name>
        <dbReference type="ChEBI" id="CHEBI:30616"/>
    </ligand>
</feature>
<dbReference type="InterPro" id="IPR036554">
    <property type="entry name" value="GHMP_kinase_C_sf"/>
</dbReference>
<evidence type="ECO:0000256" key="8">
    <source>
        <dbReference type="ARBA" id="ARBA00032554"/>
    </source>
</evidence>
<dbReference type="PANTHER" id="PTHR43527">
    <property type="entry name" value="4-DIPHOSPHOCYTIDYL-2-C-METHYL-D-ERYTHRITOL KINASE, CHLOROPLASTIC"/>
    <property type="match status" value="1"/>
</dbReference>